<accession>A0A1G6MYV1</accession>
<dbReference type="GO" id="GO:0003941">
    <property type="term" value="F:L-serine ammonia-lyase activity"/>
    <property type="evidence" value="ECO:0007669"/>
    <property type="project" value="TreeGrafter"/>
</dbReference>
<dbReference type="EC" id="4.3.1.19" evidence="4"/>
<evidence type="ECO:0000256" key="2">
    <source>
        <dbReference type="ARBA" id="ARBA00001933"/>
    </source>
</evidence>
<comment type="cofactor">
    <cofactor evidence="2">
        <name>pyridoxal 5'-phosphate</name>
        <dbReference type="ChEBI" id="CHEBI:597326"/>
    </cofactor>
</comment>
<evidence type="ECO:0000256" key="1">
    <source>
        <dbReference type="ARBA" id="ARBA00001274"/>
    </source>
</evidence>
<name>A0A1G6MYV1_9BACL</name>
<dbReference type="STRING" id="1236220.SAMN04488112_11153"/>
<keyword evidence="6" id="KW-0456">Lyase</keyword>
<reference evidence="10 11" key="1">
    <citation type="submission" date="2016-10" db="EMBL/GenBank/DDBJ databases">
        <authorList>
            <person name="de Groot N.N."/>
        </authorList>
    </citation>
    <scope>NUCLEOTIDE SEQUENCE [LARGE SCALE GENOMIC DNA]</scope>
    <source>
        <strain evidence="10 11">DSM 45514</strain>
    </source>
</reference>
<dbReference type="GO" id="GO:0006567">
    <property type="term" value="P:L-threonine catabolic process"/>
    <property type="evidence" value="ECO:0007669"/>
    <property type="project" value="TreeGrafter"/>
</dbReference>
<comment type="function">
    <text evidence="7">Catalyzes the anaerobic formation of alpha-ketobutyrate and ammonia from threonine in a two-step reaction. The first step involved a dehydration of threonine and a production of enamine intermediates (aminocrotonate), which tautomerizes to its imine form (iminobutyrate). Both intermediates are unstable and short-lived. The second step is the nonenzymatic hydrolysis of the enamine/imine intermediates to form 2-ketobutyrate and free ammonia. In the low water environment of the cell, the second step is accelerated by RidA.</text>
</comment>
<dbReference type="EMBL" id="FMZA01000011">
    <property type="protein sequence ID" value="SDC60621.1"/>
    <property type="molecule type" value="Genomic_DNA"/>
</dbReference>
<proteinExistence type="inferred from homology"/>
<keyword evidence="5" id="KW-0663">Pyridoxal phosphate</keyword>
<evidence type="ECO:0000256" key="3">
    <source>
        <dbReference type="ARBA" id="ARBA00010869"/>
    </source>
</evidence>
<dbReference type="PANTHER" id="PTHR48078">
    <property type="entry name" value="THREONINE DEHYDRATASE, MITOCHONDRIAL-RELATED"/>
    <property type="match status" value="1"/>
</dbReference>
<evidence type="ECO:0000259" key="9">
    <source>
        <dbReference type="Pfam" id="PF00291"/>
    </source>
</evidence>
<evidence type="ECO:0000256" key="6">
    <source>
        <dbReference type="ARBA" id="ARBA00023239"/>
    </source>
</evidence>
<evidence type="ECO:0000256" key="5">
    <source>
        <dbReference type="ARBA" id="ARBA00022898"/>
    </source>
</evidence>
<dbReference type="InterPro" id="IPR001926">
    <property type="entry name" value="TrpB-like_PALP"/>
</dbReference>
<comment type="similarity">
    <text evidence="3">Belongs to the serine/threonine dehydratase family.</text>
</comment>
<dbReference type="FunFam" id="3.40.50.1100:FF:000005">
    <property type="entry name" value="Threonine dehydratase catabolic"/>
    <property type="match status" value="1"/>
</dbReference>
<evidence type="ECO:0000256" key="4">
    <source>
        <dbReference type="ARBA" id="ARBA00012096"/>
    </source>
</evidence>
<gene>
    <name evidence="10" type="ORF">SAMN04488112_11153</name>
</gene>
<organism evidence="10 11">
    <name type="scientific">Melghirimyces thermohalophilus</name>
    <dbReference type="NCBI Taxonomy" id="1236220"/>
    <lineage>
        <taxon>Bacteria</taxon>
        <taxon>Bacillati</taxon>
        <taxon>Bacillota</taxon>
        <taxon>Bacilli</taxon>
        <taxon>Bacillales</taxon>
        <taxon>Thermoactinomycetaceae</taxon>
        <taxon>Melghirimyces</taxon>
    </lineage>
</organism>
<feature type="domain" description="Tryptophan synthase beta chain-like PALP" evidence="9">
    <location>
        <begin position="20"/>
        <end position="309"/>
    </location>
</feature>
<dbReference type="OrthoDB" id="9811476at2"/>
<dbReference type="RefSeq" id="WP_091570194.1">
    <property type="nucleotide sequence ID" value="NZ_FMZA01000011.1"/>
</dbReference>
<dbReference type="GO" id="GO:0004794">
    <property type="term" value="F:threonine deaminase activity"/>
    <property type="evidence" value="ECO:0007669"/>
    <property type="project" value="UniProtKB-EC"/>
</dbReference>
<dbReference type="SUPFAM" id="SSF53686">
    <property type="entry name" value="Tryptophan synthase beta subunit-like PLP-dependent enzymes"/>
    <property type="match status" value="1"/>
</dbReference>
<dbReference type="PANTHER" id="PTHR48078:SF6">
    <property type="entry name" value="L-THREONINE DEHYDRATASE CATABOLIC TDCB"/>
    <property type="match status" value="1"/>
</dbReference>
<dbReference type="AlphaFoldDB" id="A0A1G6MYV1"/>
<comment type="catalytic activity">
    <reaction evidence="1">
        <text>L-threonine = 2-oxobutanoate + NH4(+)</text>
        <dbReference type="Rhea" id="RHEA:22108"/>
        <dbReference type="ChEBI" id="CHEBI:16763"/>
        <dbReference type="ChEBI" id="CHEBI:28938"/>
        <dbReference type="ChEBI" id="CHEBI:57926"/>
        <dbReference type="EC" id="4.3.1.19"/>
    </reaction>
</comment>
<dbReference type="Gene3D" id="3.40.50.1100">
    <property type="match status" value="2"/>
</dbReference>
<sequence length="332" mass="35813">MERLSLDISDVWLARKRIASLIKKTPLVKSTELSRCAGCPVYLKMETQHEIHAFKVRGAANKILSLNQKERARGVTTFSTGNHGMAVAWVASRLGIPAVICVSRRVPAAKTEAIQRLGGRLHIHGESQDEAEAECVRLEREEGLTVISPFDDPWVIAGQGTIGLELLEDLPELGSVIIPLSGGGLLSGIGLAVKTNRPTSRIIGVSMEGPAVMHYSLKKGKTLVMPERTTLADSLLGGLGTDNRYTFHMVGDLADQTLLVSEREIAEGIAFMLNHHRTVVEGAAATTIAAILSRKFKPDPQPVVLILSGANLDPSTLFQAVRMAANHTKDPV</sequence>
<evidence type="ECO:0000256" key="7">
    <source>
        <dbReference type="ARBA" id="ARBA00025527"/>
    </source>
</evidence>
<dbReference type="InterPro" id="IPR036052">
    <property type="entry name" value="TrpB-like_PALP_sf"/>
</dbReference>
<dbReference type="Proteomes" id="UP000199387">
    <property type="component" value="Unassembled WGS sequence"/>
</dbReference>
<keyword evidence="11" id="KW-1185">Reference proteome</keyword>
<evidence type="ECO:0000313" key="10">
    <source>
        <dbReference type="EMBL" id="SDC60621.1"/>
    </source>
</evidence>
<evidence type="ECO:0000313" key="11">
    <source>
        <dbReference type="Proteomes" id="UP000199387"/>
    </source>
</evidence>
<protein>
    <recommendedName>
        <fullName evidence="4">threonine ammonia-lyase</fullName>
        <ecNumber evidence="4">4.3.1.19</ecNumber>
    </recommendedName>
    <alternativeName>
        <fullName evidence="8">Threonine deaminase</fullName>
    </alternativeName>
</protein>
<dbReference type="CDD" id="cd01562">
    <property type="entry name" value="Thr-dehyd"/>
    <property type="match status" value="1"/>
</dbReference>
<dbReference type="GO" id="GO:0006565">
    <property type="term" value="P:L-serine catabolic process"/>
    <property type="evidence" value="ECO:0007669"/>
    <property type="project" value="TreeGrafter"/>
</dbReference>
<evidence type="ECO:0000256" key="8">
    <source>
        <dbReference type="ARBA" id="ARBA00031427"/>
    </source>
</evidence>
<dbReference type="GO" id="GO:0009097">
    <property type="term" value="P:isoleucine biosynthetic process"/>
    <property type="evidence" value="ECO:0007669"/>
    <property type="project" value="TreeGrafter"/>
</dbReference>
<dbReference type="Pfam" id="PF00291">
    <property type="entry name" value="PALP"/>
    <property type="match status" value="1"/>
</dbReference>
<dbReference type="InterPro" id="IPR050147">
    <property type="entry name" value="Ser/Thr_Dehydratase"/>
</dbReference>